<feature type="region of interest" description="Disordered" evidence="3">
    <location>
        <begin position="1"/>
        <end position="95"/>
    </location>
</feature>
<keyword evidence="2" id="KW-0963">Cytoplasm</keyword>
<dbReference type="AlphaFoldDB" id="A0A7Y9NQL3"/>
<proteinExistence type="inferred from homology"/>
<feature type="compositionally biased region" description="Polar residues" evidence="3">
    <location>
        <begin position="1"/>
        <end position="10"/>
    </location>
</feature>
<comment type="subunit">
    <text evidence="2">Component of a cohesin-like complex composed of ScpA, ScpB and the Smc homodimer, in which ScpA and ScpB bind to the head domain of Smc. The presence of the three proteins is required for the association of the complex with DNA.</text>
</comment>
<dbReference type="GO" id="GO:0006260">
    <property type="term" value="P:DNA replication"/>
    <property type="evidence" value="ECO:0007669"/>
    <property type="project" value="UniProtKB-UniRule"/>
</dbReference>
<dbReference type="PANTHER" id="PTHR33969:SF2">
    <property type="entry name" value="SEGREGATION AND CONDENSATION PROTEIN A"/>
    <property type="match status" value="1"/>
</dbReference>
<comment type="similarity">
    <text evidence="2">Belongs to the ScpA family.</text>
</comment>
<protein>
    <recommendedName>
        <fullName evidence="1 2">Segregation and condensation protein A</fullName>
    </recommendedName>
</protein>
<dbReference type="InterPro" id="IPR003768">
    <property type="entry name" value="ScpA"/>
</dbReference>
<dbReference type="GO" id="GO:0005737">
    <property type="term" value="C:cytoplasm"/>
    <property type="evidence" value="ECO:0007669"/>
    <property type="project" value="UniProtKB-SubCell"/>
</dbReference>
<reference evidence="4 5" key="1">
    <citation type="submission" date="2020-07" db="EMBL/GenBank/DDBJ databases">
        <title>Genomic Encyclopedia of Type Strains, Phase IV (KMG-V): Genome sequencing to study the core and pangenomes of soil and plant-associated prokaryotes.</title>
        <authorList>
            <person name="Whitman W."/>
        </authorList>
    </citation>
    <scope>NUCLEOTIDE SEQUENCE [LARGE SCALE GENOMIC DNA]</scope>
    <source>
        <strain evidence="4 5">M8UP30</strain>
    </source>
</reference>
<name>A0A7Y9NQL3_9BACT</name>
<accession>A0A7Y9NQL3</accession>
<dbReference type="Pfam" id="PF02616">
    <property type="entry name" value="SMC_ScpA"/>
    <property type="match status" value="1"/>
</dbReference>
<feature type="compositionally biased region" description="Basic and acidic residues" evidence="3">
    <location>
        <begin position="75"/>
        <end position="90"/>
    </location>
</feature>
<keyword evidence="2" id="KW-0131">Cell cycle</keyword>
<dbReference type="HAMAP" id="MF_01805">
    <property type="entry name" value="ScpA"/>
    <property type="match status" value="1"/>
</dbReference>
<comment type="subcellular location">
    <subcellularLocation>
        <location evidence="2">Cytoplasm</location>
    </subcellularLocation>
    <text evidence="2">Associated with two foci at the outer edges of the nucleoid region in young cells, and at four foci within both cell halves in older cells.</text>
</comment>
<evidence type="ECO:0000256" key="2">
    <source>
        <dbReference type="HAMAP-Rule" id="MF_01805"/>
    </source>
</evidence>
<dbReference type="EMBL" id="JACCCV010000002">
    <property type="protein sequence ID" value="NYF53721.1"/>
    <property type="molecule type" value="Genomic_DNA"/>
</dbReference>
<dbReference type="PANTHER" id="PTHR33969">
    <property type="entry name" value="SEGREGATION AND CONDENSATION PROTEIN A"/>
    <property type="match status" value="1"/>
</dbReference>
<comment type="function">
    <text evidence="2">Participates in chromosomal partition during cell division. May act via the formation of a condensin-like complex containing Smc and ScpB that pull DNA away from mid-cell into both cell halves.</text>
</comment>
<dbReference type="Gene3D" id="6.10.250.2410">
    <property type="match status" value="1"/>
</dbReference>
<evidence type="ECO:0000256" key="1">
    <source>
        <dbReference type="ARBA" id="ARBA00044777"/>
    </source>
</evidence>
<keyword evidence="2" id="KW-0132">Cell division</keyword>
<dbReference type="GO" id="GO:0051301">
    <property type="term" value="P:cell division"/>
    <property type="evidence" value="ECO:0007669"/>
    <property type="project" value="UniProtKB-KW"/>
</dbReference>
<evidence type="ECO:0000313" key="5">
    <source>
        <dbReference type="Proteomes" id="UP000534186"/>
    </source>
</evidence>
<organism evidence="4 5">
    <name type="scientific">Tunturiibacter lichenicola</name>
    <dbReference type="NCBI Taxonomy" id="2051959"/>
    <lineage>
        <taxon>Bacteria</taxon>
        <taxon>Pseudomonadati</taxon>
        <taxon>Acidobacteriota</taxon>
        <taxon>Terriglobia</taxon>
        <taxon>Terriglobales</taxon>
        <taxon>Acidobacteriaceae</taxon>
        <taxon>Tunturiibacter</taxon>
    </lineage>
</organism>
<keyword evidence="2" id="KW-0159">Chromosome partition</keyword>
<evidence type="ECO:0000256" key="3">
    <source>
        <dbReference type="SAM" id="MobiDB-lite"/>
    </source>
</evidence>
<evidence type="ECO:0000313" key="4">
    <source>
        <dbReference type="EMBL" id="NYF53721.1"/>
    </source>
</evidence>
<dbReference type="Proteomes" id="UP000534186">
    <property type="component" value="Unassembled WGS sequence"/>
</dbReference>
<sequence>MPDETLSPQTAAEEAKPEEQTVAPSAEVVSEDSRSEAAADSAITVASPEVIDPAASEVGEPFALQHPPVPPPPPDPKRIAKDKDREKEEASQSPFSVTVGQVYDGPLDLLLDLIRKQNIDIYDIPIARITSQFLEYTHHLKQVDVDAAGEFIYMASLLIHIKSKTLLPRDPSDVLSGDPEDPRRELVERLLEHERFKAAAQMLLQKQQIEEATWTNSGLRNFRRDIGEAGAPTLDEDREIAADTVDLVRVFQDILIRLRERPILNVDEESVTVAQMIDYVKRRLLMEDKPVSLKRLLHNTHTERALICMFLAMLELVRLQAVLLHQPDPQGDILIKKTENFDQVFTDQAQARDDWR</sequence>
<comment type="caution">
    <text evidence="4">The sequence shown here is derived from an EMBL/GenBank/DDBJ whole genome shotgun (WGS) entry which is preliminary data.</text>
</comment>
<gene>
    <name evidence="2" type="primary">scpA</name>
    <name evidence="4" type="ORF">HDF12_004120</name>
</gene>
<dbReference type="GO" id="GO:0007059">
    <property type="term" value="P:chromosome segregation"/>
    <property type="evidence" value="ECO:0007669"/>
    <property type="project" value="UniProtKB-UniRule"/>
</dbReference>